<sequence>MMSRLGQCFTQASESSVDMTSQILVEDFTDRCGGLKGVQSLNIFLMIGIRDVVNKLEIVKYSSPTPVCLNKPLINILDQVSRLQSFESHARINNRIKTLLEKHILARRISKLIAYSKLDCFNLTEEPFFKLLLRASAKLSIHKLRQKSSIQIPASCGRVMFGVVDTTETLQSNQVFVQYTNNVNNKNPSKKSFKTVVTGPVMMTKNPCIVAGDVRLFEAVDIPALRSLHDVVVFPRYGVRPHPDEMAGSDLDGDEYVVTWDRELMIHHNEPAFDYTRVCGSLSFTTNIFLRQFPTIADSVEVVSENIKDFQDKMADFVVDSIKNDSLESDVCEGIAKKHSQAVDFVKTGIKADSLEKKWIDDVPPEKFERAPDFMEKDHEPCYVSPRLNGQLYRYIKQMSEHITNAIDDEENCVPEVDQSLTELNYQEYLDEAAEHYQEYSNSILRLMKRYGLSVKGNSFLAASPPSETD</sequence>
<dbReference type="Proteomes" id="UP000887574">
    <property type="component" value="Unplaced"/>
</dbReference>
<keyword evidence="3" id="KW-1185">Reference proteome</keyword>
<keyword evidence="1" id="KW-0548">Nucleotidyltransferase</keyword>
<dbReference type="PANTHER" id="PTHR23079">
    <property type="entry name" value="RNA-DEPENDENT RNA POLYMERASE"/>
    <property type="match status" value="1"/>
</dbReference>
<protein>
    <recommendedName>
        <fullName evidence="1">RNA-dependent RNA polymerase</fullName>
        <ecNumber evidence="1">2.7.7.48</ecNumber>
    </recommendedName>
</protein>
<comment type="catalytic activity">
    <reaction evidence="1">
        <text>RNA(n) + a ribonucleoside 5'-triphosphate = RNA(n+1) + diphosphate</text>
        <dbReference type="Rhea" id="RHEA:21248"/>
        <dbReference type="Rhea" id="RHEA-COMP:14527"/>
        <dbReference type="Rhea" id="RHEA-COMP:17342"/>
        <dbReference type="ChEBI" id="CHEBI:33019"/>
        <dbReference type="ChEBI" id="CHEBI:61557"/>
        <dbReference type="ChEBI" id="CHEBI:140395"/>
        <dbReference type="EC" id="2.7.7.48"/>
    </reaction>
</comment>
<comment type="similarity">
    <text evidence="1">Belongs to the RdRP family.</text>
</comment>
<proteinExistence type="inferred from homology"/>
<dbReference type="GO" id="GO:0030422">
    <property type="term" value="P:siRNA processing"/>
    <property type="evidence" value="ECO:0007669"/>
    <property type="project" value="TreeGrafter"/>
</dbReference>
<keyword evidence="1" id="KW-0696">RNA-directed RNA polymerase</keyword>
<reference evidence="4" key="1">
    <citation type="submission" date="2022-11" db="UniProtKB">
        <authorList>
            <consortium name="WormBaseParasite"/>
        </authorList>
    </citation>
    <scope>IDENTIFICATION</scope>
</reference>
<keyword evidence="1" id="KW-0808">Transferase</keyword>
<dbReference type="GO" id="GO:0031380">
    <property type="term" value="C:nuclear RNA-directed RNA polymerase complex"/>
    <property type="evidence" value="ECO:0007669"/>
    <property type="project" value="TreeGrafter"/>
</dbReference>
<organism evidence="3 4">
    <name type="scientific">Ditylenchus dipsaci</name>
    <dbReference type="NCBI Taxonomy" id="166011"/>
    <lineage>
        <taxon>Eukaryota</taxon>
        <taxon>Metazoa</taxon>
        <taxon>Ecdysozoa</taxon>
        <taxon>Nematoda</taxon>
        <taxon>Chromadorea</taxon>
        <taxon>Rhabditida</taxon>
        <taxon>Tylenchina</taxon>
        <taxon>Tylenchomorpha</taxon>
        <taxon>Sphaerularioidea</taxon>
        <taxon>Anguinidae</taxon>
        <taxon>Anguininae</taxon>
        <taxon>Ditylenchus</taxon>
    </lineage>
</organism>
<dbReference type="PANTHER" id="PTHR23079:SF57">
    <property type="entry name" value="RNA-DIRECTED RNA POLYMERASE"/>
    <property type="match status" value="1"/>
</dbReference>
<dbReference type="AlphaFoldDB" id="A0A915DTJ7"/>
<evidence type="ECO:0000256" key="1">
    <source>
        <dbReference type="RuleBase" id="RU363098"/>
    </source>
</evidence>
<dbReference type="GO" id="GO:0003968">
    <property type="term" value="F:RNA-directed RNA polymerase activity"/>
    <property type="evidence" value="ECO:0007669"/>
    <property type="project" value="UniProtKB-KW"/>
</dbReference>
<dbReference type="EC" id="2.7.7.48" evidence="1"/>
<dbReference type="InterPro" id="IPR007855">
    <property type="entry name" value="RDRP"/>
</dbReference>
<evidence type="ECO:0000313" key="4">
    <source>
        <dbReference type="WBParaSite" id="jg23021"/>
    </source>
</evidence>
<keyword evidence="1" id="KW-0694">RNA-binding</keyword>
<feature type="domain" description="RDRP core" evidence="2">
    <location>
        <begin position="31"/>
        <end position="395"/>
    </location>
</feature>
<evidence type="ECO:0000313" key="3">
    <source>
        <dbReference type="Proteomes" id="UP000887574"/>
    </source>
</evidence>
<dbReference type="InterPro" id="IPR057596">
    <property type="entry name" value="RDRP_core"/>
</dbReference>
<name>A0A915DTJ7_9BILA</name>
<dbReference type="WBParaSite" id="jg23021">
    <property type="protein sequence ID" value="jg23021"/>
    <property type="gene ID" value="jg23021"/>
</dbReference>
<evidence type="ECO:0000259" key="2">
    <source>
        <dbReference type="Pfam" id="PF05183"/>
    </source>
</evidence>
<dbReference type="Pfam" id="PF05183">
    <property type="entry name" value="RdRP"/>
    <property type="match status" value="1"/>
</dbReference>
<accession>A0A915DTJ7</accession>
<dbReference type="GO" id="GO:0003723">
    <property type="term" value="F:RNA binding"/>
    <property type="evidence" value="ECO:0007669"/>
    <property type="project" value="UniProtKB-KW"/>
</dbReference>